<gene>
    <name evidence="2" type="ORF">DERF_008673</name>
</gene>
<protein>
    <submittedName>
        <fullName evidence="2">Uncharacterized protein</fullName>
    </submittedName>
</protein>
<reference evidence="2" key="1">
    <citation type="submission" date="2013-05" db="EMBL/GenBank/DDBJ databases">
        <authorList>
            <person name="Yim A.K.Y."/>
            <person name="Chan T.F."/>
            <person name="Ji K.M."/>
            <person name="Liu X.Y."/>
            <person name="Zhou J.W."/>
            <person name="Li R.Q."/>
            <person name="Yang K.Y."/>
            <person name="Li J."/>
            <person name="Li M."/>
            <person name="Law P.T.W."/>
            <person name="Wu Y.L."/>
            <person name="Cai Z.L."/>
            <person name="Qin H."/>
            <person name="Bao Y."/>
            <person name="Leung R.K.K."/>
            <person name="Ng P.K.S."/>
            <person name="Zou J."/>
            <person name="Zhong X.J."/>
            <person name="Ran P.X."/>
            <person name="Zhong N.S."/>
            <person name="Liu Z.G."/>
            <person name="Tsui S.K.W."/>
        </authorList>
    </citation>
    <scope>NUCLEOTIDE SEQUENCE</scope>
    <source>
        <strain evidence="2">Derf</strain>
        <tissue evidence="2">Whole organism</tissue>
    </source>
</reference>
<evidence type="ECO:0000256" key="1">
    <source>
        <dbReference type="SAM" id="MobiDB-lite"/>
    </source>
</evidence>
<organism evidence="2 3">
    <name type="scientific">Dermatophagoides farinae</name>
    <name type="common">American house dust mite</name>
    <dbReference type="NCBI Taxonomy" id="6954"/>
    <lineage>
        <taxon>Eukaryota</taxon>
        <taxon>Metazoa</taxon>
        <taxon>Ecdysozoa</taxon>
        <taxon>Arthropoda</taxon>
        <taxon>Chelicerata</taxon>
        <taxon>Arachnida</taxon>
        <taxon>Acari</taxon>
        <taxon>Acariformes</taxon>
        <taxon>Sarcoptiformes</taxon>
        <taxon>Astigmata</taxon>
        <taxon>Psoroptidia</taxon>
        <taxon>Analgoidea</taxon>
        <taxon>Pyroglyphidae</taxon>
        <taxon>Dermatophagoidinae</taxon>
        <taxon>Dermatophagoides</taxon>
    </lineage>
</organism>
<evidence type="ECO:0000313" key="3">
    <source>
        <dbReference type="Proteomes" id="UP000790347"/>
    </source>
</evidence>
<proteinExistence type="predicted"/>
<name>A0A922I2W1_DERFA</name>
<sequence length="68" mass="8154">MVNLNSIRNLFNFFFTLVDDVDDNVIEMVEEQKKTRTERNMVPVEYDDSKWQHATSEKNTHNHPRLTD</sequence>
<dbReference type="EMBL" id="ASGP02000003">
    <property type="protein sequence ID" value="KAH9518070.1"/>
    <property type="molecule type" value="Genomic_DNA"/>
</dbReference>
<evidence type="ECO:0000313" key="2">
    <source>
        <dbReference type="EMBL" id="KAH9518070.1"/>
    </source>
</evidence>
<dbReference type="AlphaFoldDB" id="A0A922I2W1"/>
<feature type="region of interest" description="Disordered" evidence="1">
    <location>
        <begin position="33"/>
        <end position="68"/>
    </location>
</feature>
<accession>A0A922I2W1</accession>
<comment type="caution">
    <text evidence="2">The sequence shown here is derived from an EMBL/GenBank/DDBJ whole genome shotgun (WGS) entry which is preliminary data.</text>
</comment>
<dbReference type="Proteomes" id="UP000790347">
    <property type="component" value="Unassembled WGS sequence"/>
</dbReference>
<keyword evidence="3" id="KW-1185">Reference proteome</keyword>
<feature type="compositionally biased region" description="Basic and acidic residues" evidence="1">
    <location>
        <begin position="47"/>
        <end position="68"/>
    </location>
</feature>
<reference evidence="2" key="2">
    <citation type="journal article" date="2022" name="Res Sq">
        <title>Comparative Genomics Reveals Insights into the Divergent Evolution of Astigmatic Mites and Household Pest Adaptations.</title>
        <authorList>
            <person name="Xiong Q."/>
            <person name="Wan A.T.-Y."/>
            <person name="Liu X.-Y."/>
            <person name="Fung C.S.-H."/>
            <person name="Xiao X."/>
            <person name="Malainual N."/>
            <person name="Hou J."/>
            <person name="Wang L."/>
            <person name="Wang M."/>
            <person name="Yang K."/>
            <person name="Cui Y."/>
            <person name="Leung E."/>
            <person name="Nong W."/>
            <person name="Shin S.-K."/>
            <person name="Au S."/>
            <person name="Jeong K.Y."/>
            <person name="Chew F.T."/>
            <person name="Hui J."/>
            <person name="Leung T.F."/>
            <person name="Tungtrongchitr A."/>
            <person name="Zhong N."/>
            <person name="Liu Z."/>
            <person name="Tsui S."/>
        </authorList>
    </citation>
    <scope>NUCLEOTIDE SEQUENCE</scope>
    <source>
        <strain evidence="2">Derf</strain>
        <tissue evidence="2">Whole organism</tissue>
    </source>
</reference>